<proteinExistence type="predicted"/>
<protein>
    <submittedName>
        <fullName evidence="2">Uncharacterized protein</fullName>
    </submittedName>
</protein>
<feature type="region of interest" description="Disordered" evidence="1">
    <location>
        <begin position="204"/>
        <end position="232"/>
    </location>
</feature>
<sequence length="232" mass="25529">MIKVSNAYHVTKIILNSDAPEVIEFKQSLSTSIISSTSQGTNSNINEELSTGVSSLKTIQELTDEVQVVDSHYMPKEILQALKGNKFLFKINVPVADNRMYKVSYSVSKLTADPNIVSTYTTNNFDSQESDSISIMESNIVMDKLDEDKLDEGAPKEGEDIANQSQTKATENTPVDSQSMVDVGIEWIDDGSIKRSLFDEFSATKPPKKPKVLNSAAKAGKPTKVSIKKEKD</sequence>
<feature type="compositionally biased region" description="Polar residues" evidence="1">
    <location>
        <begin position="162"/>
        <end position="180"/>
    </location>
</feature>
<comment type="caution">
    <text evidence="2">The sequence shown here is derived from an EMBL/GenBank/DDBJ whole genome shotgun (WGS) entry which is preliminary data.</text>
</comment>
<accession>A0AAD4JBD9</accession>
<organism evidence="2 3">
    <name type="scientific">Perilla frutescens var. hirtella</name>
    <name type="common">Perilla citriodora</name>
    <name type="synonym">Perilla setoyensis</name>
    <dbReference type="NCBI Taxonomy" id="608512"/>
    <lineage>
        <taxon>Eukaryota</taxon>
        <taxon>Viridiplantae</taxon>
        <taxon>Streptophyta</taxon>
        <taxon>Embryophyta</taxon>
        <taxon>Tracheophyta</taxon>
        <taxon>Spermatophyta</taxon>
        <taxon>Magnoliopsida</taxon>
        <taxon>eudicotyledons</taxon>
        <taxon>Gunneridae</taxon>
        <taxon>Pentapetalae</taxon>
        <taxon>asterids</taxon>
        <taxon>lamiids</taxon>
        <taxon>Lamiales</taxon>
        <taxon>Lamiaceae</taxon>
        <taxon>Nepetoideae</taxon>
        <taxon>Elsholtzieae</taxon>
        <taxon>Perilla</taxon>
    </lineage>
</organism>
<evidence type="ECO:0000313" key="2">
    <source>
        <dbReference type="EMBL" id="KAH6830705.1"/>
    </source>
</evidence>
<feature type="compositionally biased region" description="Basic and acidic residues" evidence="1">
    <location>
        <begin position="150"/>
        <end position="159"/>
    </location>
</feature>
<gene>
    <name evidence="2" type="ORF">C2S53_010047</name>
</gene>
<keyword evidence="3" id="KW-1185">Reference proteome</keyword>
<evidence type="ECO:0000313" key="3">
    <source>
        <dbReference type="Proteomes" id="UP001190926"/>
    </source>
</evidence>
<reference evidence="2 3" key="1">
    <citation type="journal article" date="2021" name="Nat. Commun.">
        <title>Incipient diploidization of the medicinal plant Perilla within 10,000 years.</title>
        <authorList>
            <person name="Zhang Y."/>
            <person name="Shen Q."/>
            <person name="Leng L."/>
            <person name="Zhang D."/>
            <person name="Chen S."/>
            <person name="Shi Y."/>
            <person name="Ning Z."/>
            <person name="Chen S."/>
        </authorList>
    </citation>
    <scope>NUCLEOTIDE SEQUENCE [LARGE SCALE GENOMIC DNA]</scope>
    <source>
        <strain evidence="3">cv. PC099</strain>
    </source>
</reference>
<name>A0AAD4JBD9_PERFH</name>
<dbReference type="Proteomes" id="UP001190926">
    <property type="component" value="Unassembled WGS sequence"/>
</dbReference>
<dbReference type="AlphaFoldDB" id="A0AAD4JBD9"/>
<feature type="region of interest" description="Disordered" evidence="1">
    <location>
        <begin position="150"/>
        <end position="181"/>
    </location>
</feature>
<dbReference type="EMBL" id="SDAM02000093">
    <property type="protein sequence ID" value="KAH6830705.1"/>
    <property type="molecule type" value="Genomic_DNA"/>
</dbReference>
<evidence type="ECO:0000256" key="1">
    <source>
        <dbReference type="SAM" id="MobiDB-lite"/>
    </source>
</evidence>